<reference evidence="1 2" key="1">
    <citation type="submission" date="2019-10" db="EMBL/GenBank/DDBJ databases">
        <title>Sequencing and Assembly of Multiple Reported Metal-Biooxidizing Members of the Extremely Thermoacidophilic Archaeal Family Sulfolobaceae.</title>
        <authorList>
            <person name="Counts J.A."/>
            <person name="Kelly R.M."/>
        </authorList>
    </citation>
    <scope>NUCLEOTIDE SEQUENCE [LARGE SCALE GENOMIC DNA]</scope>
    <source>
        <strain evidence="1 2">DSM 6482</strain>
    </source>
</reference>
<accession>A0A6A9QT36</accession>
<dbReference type="EMBL" id="WGGD01000005">
    <property type="protein sequence ID" value="MUN28312.1"/>
    <property type="molecule type" value="Genomic_DNA"/>
</dbReference>
<sequence>MLVKVPKESVEEFLDKLRERVYGYNTKIKDYGVYLKPYHIVYKKEKKYIYIGKYWYKIMKVNGKLKWIYLGRSKPIGEMPDPPSLVNFTIVMEGNTYILDERMLNKIVRHELLY</sequence>
<dbReference type="Proteomes" id="UP000470772">
    <property type="component" value="Unassembled WGS sequence"/>
</dbReference>
<organism evidence="1 2">
    <name type="scientific">Sulfuracidifex metallicus DSM 6482 = JCM 9184</name>
    <dbReference type="NCBI Taxonomy" id="523847"/>
    <lineage>
        <taxon>Archaea</taxon>
        <taxon>Thermoproteota</taxon>
        <taxon>Thermoprotei</taxon>
        <taxon>Sulfolobales</taxon>
        <taxon>Sulfolobaceae</taxon>
        <taxon>Sulfuracidifex</taxon>
    </lineage>
</organism>
<keyword evidence="2" id="KW-1185">Reference proteome</keyword>
<proteinExistence type="predicted"/>
<comment type="caution">
    <text evidence="1">The sequence shown here is derived from an EMBL/GenBank/DDBJ whole genome shotgun (WGS) entry which is preliminary data.</text>
</comment>
<name>A0A6A9QT36_SULME</name>
<protein>
    <submittedName>
        <fullName evidence="1">Uncharacterized protein</fullName>
    </submittedName>
</protein>
<dbReference type="AlphaFoldDB" id="A0A6A9QT36"/>
<evidence type="ECO:0000313" key="2">
    <source>
        <dbReference type="Proteomes" id="UP000470772"/>
    </source>
</evidence>
<gene>
    <name evidence="1" type="ORF">GC250_02255</name>
</gene>
<dbReference type="RefSeq" id="WP_156016190.1">
    <property type="nucleotide sequence ID" value="NZ_WGGD01000005.1"/>
</dbReference>
<evidence type="ECO:0000313" key="1">
    <source>
        <dbReference type="EMBL" id="MUN28312.1"/>
    </source>
</evidence>